<dbReference type="InterPro" id="IPR041698">
    <property type="entry name" value="Methyltransf_25"/>
</dbReference>
<dbReference type="EC" id="2.1.1.-" evidence="6"/>
<feature type="domain" description="Bin3-type SAM" evidence="7">
    <location>
        <begin position="21"/>
        <end position="272"/>
    </location>
</feature>
<dbReference type="SUPFAM" id="SSF53335">
    <property type="entry name" value="S-adenosyl-L-methionine-dependent methyltransferases"/>
    <property type="match status" value="1"/>
</dbReference>
<dbReference type="GO" id="GO:0040031">
    <property type="term" value="P:snRNA modification"/>
    <property type="evidence" value="ECO:0007669"/>
    <property type="project" value="TreeGrafter"/>
</dbReference>
<dbReference type="InterPro" id="IPR039772">
    <property type="entry name" value="Bin3-like"/>
</dbReference>
<dbReference type="InterPro" id="IPR029063">
    <property type="entry name" value="SAM-dependent_MTases_sf"/>
</dbReference>
<evidence type="ECO:0000313" key="8">
    <source>
        <dbReference type="EMBL" id="KAF8434498.1"/>
    </source>
</evidence>
<comment type="similarity">
    <text evidence="1 6">Belongs to the methyltransferase superfamily.</text>
</comment>
<dbReference type="EMBL" id="WHUW01000028">
    <property type="protein sequence ID" value="KAF8434498.1"/>
    <property type="molecule type" value="Genomic_DNA"/>
</dbReference>
<dbReference type="GO" id="GO:0008171">
    <property type="term" value="F:O-methyltransferase activity"/>
    <property type="evidence" value="ECO:0007669"/>
    <property type="project" value="UniProtKB-UniRule"/>
</dbReference>
<dbReference type="Proteomes" id="UP001194468">
    <property type="component" value="Unassembled WGS sequence"/>
</dbReference>
<reference evidence="8" key="1">
    <citation type="submission" date="2019-10" db="EMBL/GenBank/DDBJ databases">
        <authorList>
            <consortium name="DOE Joint Genome Institute"/>
            <person name="Kuo A."/>
            <person name="Miyauchi S."/>
            <person name="Kiss E."/>
            <person name="Drula E."/>
            <person name="Kohler A."/>
            <person name="Sanchez-Garcia M."/>
            <person name="Andreopoulos B."/>
            <person name="Barry K.W."/>
            <person name="Bonito G."/>
            <person name="Buee M."/>
            <person name="Carver A."/>
            <person name="Chen C."/>
            <person name="Cichocki N."/>
            <person name="Clum A."/>
            <person name="Culley D."/>
            <person name="Crous P.W."/>
            <person name="Fauchery L."/>
            <person name="Girlanda M."/>
            <person name="Hayes R."/>
            <person name="Keri Z."/>
            <person name="LaButti K."/>
            <person name="Lipzen A."/>
            <person name="Lombard V."/>
            <person name="Magnuson J."/>
            <person name="Maillard F."/>
            <person name="Morin E."/>
            <person name="Murat C."/>
            <person name="Nolan M."/>
            <person name="Ohm R."/>
            <person name="Pangilinan J."/>
            <person name="Pereira M."/>
            <person name="Perotto S."/>
            <person name="Peter M."/>
            <person name="Riley R."/>
            <person name="Sitrit Y."/>
            <person name="Stielow B."/>
            <person name="Szollosi G."/>
            <person name="Zifcakova L."/>
            <person name="Stursova M."/>
            <person name="Spatafora J.W."/>
            <person name="Tedersoo L."/>
            <person name="Vaario L.-M."/>
            <person name="Yamada A."/>
            <person name="Yan M."/>
            <person name="Wang P."/>
            <person name="Xu J."/>
            <person name="Bruns T."/>
            <person name="Baldrian P."/>
            <person name="Vilgalys R."/>
            <person name="Henrissat B."/>
            <person name="Grigoriev I.V."/>
            <person name="Hibbett D."/>
            <person name="Nagy L.G."/>
            <person name="Martin F.M."/>
        </authorList>
    </citation>
    <scope>NUCLEOTIDE SEQUENCE</scope>
    <source>
        <strain evidence="8">BED1</strain>
    </source>
</reference>
<dbReference type="GO" id="GO:0017069">
    <property type="term" value="F:snRNA binding"/>
    <property type="evidence" value="ECO:0007669"/>
    <property type="project" value="TreeGrafter"/>
</dbReference>
<evidence type="ECO:0000256" key="2">
    <source>
        <dbReference type="ARBA" id="ARBA00022603"/>
    </source>
</evidence>
<dbReference type="Gene3D" id="3.40.50.150">
    <property type="entry name" value="Vaccinia Virus protein VP39"/>
    <property type="match status" value="1"/>
</dbReference>
<name>A0AAD4BM70_BOLED</name>
<sequence length="272" mass="30886">MPNPIFGNYHGYYTKRPSLRDPRIALLPPTFFTGKTVLDVGCNEGWVTCEIAHTWGAHRVVGVDIDDTLVRAAWKRRRTLWSLQPPPPPHHVDRSPSPKRVRLDADAEPEQHLVADYFPISCPHSHGPLPIPAPTSNSDHRDVFPHNVTFQTTDWVTEDTTRDEPVYDVVIAFSITKWVHLHHGDQGLTTLFQRAHRVLKPGGALIVEPQAWETYGKARRMDPRLRENARHLQLRPHEFPALLEKLGFGPPKHLGTAGEGGFHRPVDLYVKK</sequence>
<evidence type="ECO:0000256" key="1">
    <source>
        <dbReference type="ARBA" id="ARBA00008361"/>
    </source>
</evidence>
<protein>
    <recommendedName>
        <fullName evidence="6">RNA methyltransferase</fullName>
        <ecNumber evidence="6">2.1.1.-</ecNumber>
    </recommendedName>
</protein>
<evidence type="ECO:0000256" key="4">
    <source>
        <dbReference type="ARBA" id="ARBA00022691"/>
    </source>
</evidence>
<evidence type="ECO:0000256" key="6">
    <source>
        <dbReference type="RuleBase" id="RU367087"/>
    </source>
</evidence>
<proteinExistence type="inferred from homology"/>
<accession>A0AAD4BM70</accession>
<dbReference type="GO" id="GO:0008173">
    <property type="term" value="F:RNA methyltransferase activity"/>
    <property type="evidence" value="ECO:0007669"/>
    <property type="project" value="UniProtKB-UniRule"/>
</dbReference>
<keyword evidence="2 6" id="KW-0489">Methyltransferase</keyword>
<organism evidence="8 9">
    <name type="scientific">Boletus edulis BED1</name>
    <dbReference type="NCBI Taxonomy" id="1328754"/>
    <lineage>
        <taxon>Eukaryota</taxon>
        <taxon>Fungi</taxon>
        <taxon>Dikarya</taxon>
        <taxon>Basidiomycota</taxon>
        <taxon>Agaricomycotina</taxon>
        <taxon>Agaricomycetes</taxon>
        <taxon>Agaricomycetidae</taxon>
        <taxon>Boletales</taxon>
        <taxon>Boletineae</taxon>
        <taxon>Boletaceae</taxon>
        <taxon>Boletoideae</taxon>
        <taxon>Boletus</taxon>
    </lineage>
</organism>
<comment type="caution">
    <text evidence="8">The sequence shown here is derived from an EMBL/GenBank/DDBJ whole genome shotgun (WGS) entry which is preliminary data.</text>
</comment>
<dbReference type="InterPro" id="IPR024160">
    <property type="entry name" value="BIN3_SAM-bd_dom"/>
</dbReference>
<keyword evidence="4 5" id="KW-0949">S-adenosyl-L-methionine</keyword>
<dbReference type="AlphaFoldDB" id="A0AAD4BM70"/>
<keyword evidence="9" id="KW-1185">Reference proteome</keyword>
<dbReference type="PANTHER" id="PTHR12315">
    <property type="entry name" value="BICOID-INTERACTING PROTEIN RELATED"/>
    <property type="match status" value="1"/>
</dbReference>
<reference evidence="8" key="2">
    <citation type="journal article" date="2020" name="Nat. Commun.">
        <title>Large-scale genome sequencing of mycorrhizal fungi provides insights into the early evolution of symbiotic traits.</title>
        <authorList>
            <person name="Miyauchi S."/>
            <person name="Kiss E."/>
            <person name="Kuo A."/>
            <person name="Drula E."/>
            <person name="Kohler A."/>
            <person name="Sanchez-Garcia M."/>
            <person name="Morin E."/>
            <person name="Andreopoulos B."/>
            <person name="Barry K.W."/>
            <person name="Bonito G."/>
            <person name="Buee M."/>
            <person name="Carver A."/>
            <person name="Chen C."/>
            <person name="Cichocki N."/>
            <person name="Clum A."/>
            <person name="Culley D."/>
            <person name="Crous P.W."/>
            <person name="Fauchery L."/>
            <person name="Girlanda M."/>
            <person name="Hayes R.D."/>
            <person name="Keri Z."/>
            <person name="LaButti K."/>
            <person name="Lipzen A."/>
            <person name="Lombard V."/>
            <person name="Magnuson J."/>
            <person name="Maillard F."/>
            <person name="Murat C."/>
            <person name="Nolan M."/>
            <person name="Ohm R.A."/>
            <person name="Pangilinan J."/>
            <person name="Pereira M.F."/>
            <person name="Perotto S."/>
            <person name="Peter M."/>
            <person name="Pfister S."/>
            <person name="Riley R."/>
            <person name="Sitrit Y."/>
            <person name="Stielow J.B."/>
            <person name="Szollosi G."/>
            <person name="Zifcakova L."/>
            <person name="Stursova M."/>
            <person name="Spatafora J.W."/>
            <person name="Tedersoo L."/>
            <person name="Vaario L.M."/>
            <person name="Yamada A."/>
            <person name="Yan M."/>
            <person name="Wang P."/>
            <person name="Xu J."/>
            <person name="Bruns T."/>
            <person name="Baldrian P."/>
            <person name="Vilgalys R."/>
            <person name="Dunand C."/>
            <person name="Henrissat B."/>
            <person name="Grigoriev I.V."/>
            <person name="Hibbett D."/>
            <person name="Nagy L.G."/>
            <person name="Martin F.M."/>
        </authorList>
    </citation>
    <scope>NUCLEOTIDE SEQUENCE</scope>
    <source>
        <strain evidence="8">BED1</strain>
    </source>
</reference>
<dbReference type="PROSITE" id="PS51515">
    <property type="entry name" value="BIN3_SAM"/>
    <property type="match status" value="1"/>
</dbReference>
<dbReference type="Pfam" id="PF13649">
    <property type="entry name" value="Methyltransf_25"/>
    <property type="match status" value="1"/>
</dbReference>
<evidence type="ECO:0000259" key="7">
    <source>
        <dbReference type="PROSITE" id="PS51515"/>
    </source>
</evidence>
<dbReference type="GO" id="GO:0032259">
    <property type="term" value="P:methylation"/>
    <property type="evidence" value="ECO:0007669"/>
    <property type="project" value="UniProtKB-KW"/>
</dbReference>
<evidence type="ECO:0000256" key="3">
    <source>
        <dbReference type="ARBA" id="ARBA00022679"/>
    </source>
</evidence>
<evidence type="ECO:0000313" key="9">
    <source>
        <dbReference type="Proteomes" id="UP001194468"/>
    </source>
</evidence>
<dbReference type="CDD" id="cd02440">
    <property type="entry name" value="AdoMet_MTases"/>
    <property type="match status" value="1"/>
</dbReference>
<keyword evidence="3 6" id="KW-0808">Transferase</keyword>
<gene>
    <name evidence="8" type="ORF">L210DRAFT_3649006</name>
</gene>
<evidence type="ECO:0000256" key="5">
    <source>
        <dbReference type="PROSITE-ProRule" id="PRU00848"/>
    </source>
</evidence>
<dbReference type="InterPro" id="IPR010675">
    <property type="entry name" value="Bin3_C"/>
</dbReference>
<dbReference type="Pfam" id="PF06859">
    <property type="entry name" value="Bin3"/>
    <property type="match status" value="1"/>
</dbReference>
<dbReference type="PANTHER" id="PTHR12315:SF0">
    <property type="entry name" value="7SK SNRNA METHYLPHOSPHATE CAPPING ENZYME"/>
    <property type="match status" value="1"/>
</dbReference>